<dbReference type="RefSeq" id="WP_058498849.1">
    <property type="nucleotide sequence ID" value="NZ_CAAAHW010000001.1"/>
</dbReference>
<dbReference type="PANTHER" id="PTHR42695:SF5">
    <property type="entry name" value="GLUTAMINE AMIDOTRANSFERASE YLR126C-RELATED"/>
    <property type="match status" value="1"/>
</dbReference>
<reference evidence="2 4" key="1">
    <citation type="submission" date="2015-11" db="EMBL/GenBank/DDBJ databases">
        <title>Genomic analysis of 38 Legionella species identifies large and diverse effector repertoires.</title>
        <authorList>
            <person name="Burstein D."/>
            <person name="Amaro F."/>
            <person name="Zusman T."/>
            <person name="Lifshitz Z."/>
            <person name="Cohen O."/>
            <person name="Gilbert J.A."/>
            <person name="Pupko T."/>
            <person name="Shuman H.A."/>
            <person name="Segal G."/>
        </authorList>
    </citation>
    <scope>NUCLEOTIDE SEQUENCE [LARGE SCALE GENOMIC DNA]</scope>
    <source>
        <strain evidence="2 4">Lyon 8420412</strain>
    </source>
</reference>
<dbReference type="Proteomes" id="UP000254476">
    <property type="component" value="Unassembled WGS sequence"/>
</dbReference>
<evidence type="ECO:0000259" key="1">
    <source>
        <dbReference type="Pfam" id="PF00117"/>
    </source>
</evidence>
<keyword evidence="3" id="KW-0436">Ligase</keyword>
<dbReference type="AlphaFoldDB" id="A0A378J8Z9"/>
<dbReference type="EMBL" id="UGOB01000001">
    <property type="protein sequence ID" value="STX43836.1"/>
    <property type="molecule type" value="Genomic_DNA"/>
</dbReference>
<evidence type="ECO:0000313" key="5">
    <source>
        <dbReference type="Proteomes" id="UP000254476"/>
    </source>
</evidence>
<dbReference type="PROSITE" id="PS51273">
    <property type="entry name" value="GATASE_TYPE_1"/>
    <property type="match status" value="1"/>
</dbReference>
<proteinExistence type="predicted"/>
<feature type="domain" description="Glutamine amidotransferase" evidence="1">
    <location>
        <begin position="26"/>
        <end position="187"/>
    </location>
</feature>
<gene>
    <name evidence="3" type="primary">guaA_1</name>
    <name evidence="2" type="ORF">Lgra_1706</name>
    <name evidence="3" type="ORF">NCTC12388_01236</name>
</gene>
<evidence type="ECO:0000313" key="2">
    <source>
        <dbReference type="EMBL" id="KTD10740.1"/>
    </source>
</evidence>
<dbReference type="PANTHER" id="PTHR42695">
    <property type="entry name" value="GLUTAMINE AMIDOTRANSFERASE YLR126C-RELATED"/>
    <property type="match status" value="1"/>
</dbReference>
<evidence type="ECO:0000313" key="3">
    <source>
        <dbReference type="EMBL" id="STX43836.1"/>
    </source>
</evidence>
<name>A0A378J8Z9_9GAMM</name>
<dbReference type="Pfam" id="PF00117">
    <property type="entry name" value="GATase"/>
    <property type="match status" value="1"/>
</dbReference>
<dbReference type="InterPro" id="IPR029062">
    <property type="entry name" value="Class_I_gatase-like"/>
</dbReference>
<dbReference type="InterPro" id="IPR044992">
    <property type="entry name" value="ChyE-like"/>
</dbReference>
<dbReference type="GO" id="GO:0003922">
    <property type="term" value="F:GMP synthase (glutamine-hydrolyzing) activity"/>
    <property type="evidence" value="ECO:0007669"/>
    <property type="project" value="UniProtKB-EC"/>
</dbReference>
<dbReference type="STRING" id="45066.Lgra_1706"/>
<dbReference type="InterPro" id="IPR017926">
    <property type="entry name" value="GATASE"/>
</dbReference>
<sequence>MNIGILECDQVDTDLIAAHGTYSEMYKKLLHQAAPNLNFTVYDVRNDALPISMDAADAYLITGSRHGVNDNLSWIHSLEEFIRCLHAARKKVIGICFGHQLIAKALGGKVVKSTKGWGIGMSINKITQHKPWMFPPLEEFNLIMSHQDQVIEIPSEAEVLATSEFCPFYMLQIGDNFFTVQGHPEFSKIYFQSLIEARKQKFDQKLYEQGLKSLQLRCDDGVFARWVVNFLIEKPKEDS</sequence>
<protein>
    <submittedName>
        <fullName evidence="3">Glutamine amidotransferase, class I</fullName>
        <ecNumber evidence="3">6.3.5.2</ecNumber>
    </submittedName>
</protein>
<dbReference type="CDD" id="cd01741">
    <property type="entry name" value="GATase1_1"/>
    <property type="match status" value="1"/>
</dbReference>
<reference evidence="3 5" key="2">
    <citation type="submission" date="2018-06" db="EMBL/GenBank/DDBJ databases">
        <authorList>
            <consortium name="Pathogen Informatics"/>
            <person name="Doyle S."/>
        </authorList>
    </citation>
    <scope>NUCLEOTIDE SEQUENCE [LARGE SCALE GENOMIC DNA]</scope>
    <source>
        <strain evidence="3 5">NCTC12388</strain>
    </source>
</reference>
<keyword evidence="3" id="KW-0315">Glutamine amidotransferase</keyword>
<keyword evidence="3" id="KW-0808">Transferase</keyword>
<dbReference type="Gene3D" id="3.40.50.880">
    <property type="match status" value="1"/>
</dbReference>
<dbReference type="GO" id="GO:0005829">
    <property type="term" value="C:cytosol"/>
    <property type="evidence" value="ECO:0007669"/>
    <property type="project" value="TreeGrafter"/>
</dbReference>
<dbReference type="EC" id="6.3.5.2" evidence="3"/>
<keyword evidence="4" id="KW-1185">Reference proteome</keyword>
<dbReference type="EMBL" id="LNYE01000022">
    <property type="protein sequence ID" value="KTD10740.1"/>
    <property type="molecule type" value="Genomic_DNA"/>
</dbReference>
<accession>A0A378J8Z9</accession>
<dbReference type="OrthoDB" id="9813383at2"/>
<dbReference type="Proteomes" id="UP000054691">
    <property type="component" value="Unassembled WGS sequence"/>
</dbReference>
<dbReference type="SUPFAM" id="SSF52317">
    <property type="entry name" value="Class I glutamine amidotransferase-like"/>
    <property type="match status" value="1"/>
</dbReference>
<evidence type="ECO:0000313" key="4">
    <source>
        <dbReference type="Proteomes" id="UP000054691"/>
    </source>
</evidence>
<organism evidence="3 5">
    <name type="scientific">Legionella gratiana</name>
    <dbReference type="NCBI Taxonomy" id="45066"/>
    <lineage>
        <taxon>Bacteria</taxon>
        <taxon>Pseudomonadati</taxon>
        <taxon>Pseudomonadota</taxon>
        <taxon>Gammaproteobacteria</taxon>
        <taxon>Legionellales</taxon>
        <taxon>Legionellaceae</taxon>
        <taxon>Legionella</taxon>
    </lineage>
</organism>
<dbReference type="GO" id="GO:0016740">
    <property type="term" value="F:transferase activity"/>
    <property type="evidence" value="ECO:0007669"/>
    <property type="project" value="UniProtKB-KW"/>
</dbReference>